<dbReference type="Pfam" id="PF12738">
    <property type="entry name" value="PTCB-BRCT"/>
    <property type="match status" value="2"/>
</dbReference>
<feature type="domain" description="BRCT" evidence="3">
    <location>
        <begin position="399"/>
        <end position="458"/>
    </location>
</feature>
<dbReference type="PANTHER" id="PTHR13561:SF20">
    <property type="entry name" value="DNA TOPOISOMERASE 2-BINDING PROTEIN 1"/>
    <property type="match status" value="1"/>
</dbReference>
<feature type="compositionally biased region" description="Polar residues" evidence="2">
    <location>
        <begin position="647"/>
        <end position="662"/>
    </location>
</feature>
<dbReference type="Gene3D" id="3.40.50.10190">
    <property type="entry name" value="BRCT domain"/>
    <property type="match status" value="4"/>
</dbReference>
<sequence length="743" mass="82110">MAVDLSRERPLAGLVLCCTSIPPDARHALSASAMQMGADHKYDLTSDVTHLLVGNIDTQKYRYVAKERPDVKVVLPDFIEAVRVQWMQGGETNVGELEKEYRVKTFWGLQICLTGFDDVNQRDHMRSLAETNGANYHGDLTKVVTHLIAAAPVGKKYEHARRWGIKVVSIEWLDESLERGMVLDESLYDPTIEREERGRNAWNRKALHAITQGKRLREENSKELVSQNKRKIRRTMSARLGSQQGSIWAEMASAGSAQAPQDEWQPIEFDDVLGALPSHGYPKSAATTANPAVEPKSGASLPAPIQDPQTRGVFCGNLVYVHGFTGAQRDILRNHLESHGARFCTSPADLSEDEDVKNGYLLVPHDVPEDDLPPVPSLVTELARVTEWMQGPLSIILIGASYEEHLIADRSLLLCKSTSRNKDKLEFAAENGVPVVSEQWLLACLEEGVKQDFGSYELSPETPILPMKHVPKASRSKVLGKAKLPSKSDRPQELQFQKPAMKRREPLPLKPSKSLMLSPVKSRRVGPFIEEDSGDDHESAVTPRLLHDETPQLPSQPLRELSQGEANSMSPMRSLSQEKEISSAASPQSTDLGKDTSSASSNNAHLNETIAALLAQQKERSNSAAPEEELDASKKRRKGKLGRAVSGSFNSSNGLSRTNSTDAAYVPAYDQHKKPDEAPPIPSQKVLYETEEREEKAKLIARLGGKVMDPTEYDTTVVAKSIGTVKELMVGDTGGMRRRRGRQ</sequence>
<feature type="compositionally biased region" description="Basic residues" evidence="2">
    <location>
        <begin position="469"/>
        <end position="480"/>
    </location>
</feature>
<accession>A0A517LNW7</accession>
<organism evidence="4 5">
    <name type="scientific">Venturia effusa</name>
    <dbReference type="NCBI Taxonomy" id="50376"/>
    <lineage>
        <taxon>Eukaryota</taxon>
        <taxon>Fungi</taxon>
        <taxon>Dikarya</taxon>
        <taxon>Ascomycota</taxon>
        <taxon>Pezizomycotina</taxon>
        <taxon>Dothideomycetes</taxon>
        <taxon>Pleosporomycetidae</taxon>
        <taxon>Venturiales</taxon>
        <taxon>Venturiaceae</taxon>
        <taxon>Venturia</taxon>
    </lineage>
</organism>
<dbReference type="GO" id="GO:0007095">
    <property type="term" value="P:mitotic G2 DNA damage checkpoint signaling"/>
    <property type="evidence" value="ECO:0007669"/>
    <property type="project" value="TreeGrafter"/>
</dbReference>
<feature type="compositionally biased region" description="Polar residues" evidence="2">
    <location>
        <begin position="583"/>
        <end position="603"/>
    </location>
</feature>
<feature type="domain" description="BRCT" evidence="3">
    <location>
        <begin position="101"/>
        <end position="190"/>
    </location>
</feature>
<dbReference type="GO" id="GO:0033314">
    <property type="term" value="P:mitotic DNA replication checkpoint signaling"/>
    <property type="evidence" value="ECO:0007669"/>
    <property type="project" value="TreeGrafter"/>
</dbReference>
<reference evidence="4 5" key="1">
    <citation type="submission" date="2019-07" db="EMBL/GenBank/DDBJ databases">
        <title>Finished genome of Venturia effusa.</title>
        <authorList>
            <person name="Young C.A."/>
            <person name="Cox M.P."/>
            <person name="Ganley A.R.D."/>
            <person name="David W.J."/>
        </authorList>
    </citation>
    <scope>NUCLEOTIDE SEQUENCE [LARGE SCALE GENOMIC DNA]</scope>
    <source>
        <strain evidence="5">albino</strain>
    </source>
</reference>
<keyword evidence="5" id="KW-1185">Reference proteome</keyword>
<dbReference type="SMART" id="SM00292">
    <property type="entry name" value="BRCT"/>
    <property type="match status" value="3"/>
</dbReference>
<feature type="compositionally biased region" description="Low complexity" evidence="2">
    <location>
        <begin position="510"/>
        <end position="520"/>
    </location>
</feature>
<evidence type="ECO:0000259" key="3">
    <source>
        <dbReference type="PROSITE" id="PS50172"/>
    </source>
</evidence>
<dbReference type="PROSITE" id="PS50172">
    <property type="entry name" value="BRCT"/>
    <property type="match status" value="3"/>
</dbReference>
<evidence type="ECO:0000313" key="5">
    <source>
        <dbReference type="Proteomes" id="UP000316270"/>
    </source>
</evidence>
<dbReference type="AlphaFoldDB" id="A0A517LNW7"/>
<feature type="compositionally biased region" description="Polar residues" evidence="2">
    <location>
        <begin position="564"/>
        <end position="575"/>
    </location>
</feature>
<protein>
    <recommendedName>
        <fullName evidence="3">BRCT domain-containing protein</fullName>
    </recommendedName>
</protein>
<dbReference type="SUPFAM" id="SSF52113">
    <property type="entry name" value="BRCT domain"/>
    <property type="match status" value="3"/>
</dbReference>
<dbReference type="InterPro" id="IPR036420">
    <property type="entry name" value="BRCT_dom_sf"/>
</dbReference>
<feature type="region of interest" description="Disordered" evidence="2">
    <location>
        <begin position="468"/>
        <end position="603"/>
    </location>
</feature>
<evidence type="ECO:0000256" key="1">
    <source>
        <dbReference type="ARBA" id="ARBA00022737"/>
    </source>
</evidence>
<dbReference type="PANTHER" id="PTHR13561">
    <property type="entry name" value="DNA REPLICATION REGULATOR DPB11-RELATED"/>
    <property type="match status" value="1"/>
</dbReference>
<dbReference type="Proteomes" id="UP000316270">
    <property type="component" value="Chromosome 17"/>
</dbReference>
<dbReference type="CDD" id="cd17731">
    <property type="entry name" value="BRCT_TopBP1_rpt2_like"/>
    <property type="match status" value="1"/>
</dbReference>
<dbReference type="OrthoDB" id="251770at2759"/>
<feature type="domain" description="BRCT" evidence="3">
    <location>
        <begin position="6"/>
        <end position="79"/>
    </location>
</feature>
<dbReference type="STRING" id="50376.A0A517LNW7"/>
<evidence type="ECO:0000256" key="2">
    <source>
        <dbReference type="SAM" id="MobiDB-lite"/>
    </source>
</evidence>
<dbReference type="InterPro" id="IPR059215">
    <property type="entry name" value="BRCT2_TopBP1-like"/>
</dbReference>
<dbReference type="CDD" id="cd18433">
    <property type="entry name" value="BRCT_Rad4_rpt3"/>
    <property type="match status" value="1"/>
</dbReference>
<feature type="region of interest" description="Disordered" evidence="2">
    <location>
        <begin position="617"/>
        <end position="686"/>
    </location>
</feature>
<gene>
    <name evidence="4" type="ORF">FKW77_004275</name>
</gene>
<proteinExistence type="predicted"/>
<dbReference type="GO" id="GO:0006270">
    <property type="term" value="P:DNA replication initiation"/>
    <property type="evidence" value="ECO:0007669"/>
    <property type="project" value="TreeGrafter"/>
</dbReference>
<dbReference type="InterPro" id="IPR001357">
    <property type="entry name" value="BRCT_dom"/>
</dbReference>
<evidence type="ECO:0000313" key="4">
    <source>
        <dbReference type="EMBL" id="QDS77286.1"/>
    </source>
</evidence>
<keyword evidence="1" id="KW-0677">Repeat</keyword>
<name>A0A517LNW7_9PEZI</name>
<dbReference type="EMBL" id="CP042201">
    <property type="protein sequence ID" value="QDS77286.1"/>
    <property type="molecule type" value="Genomic_DNA"/>
</dbReference>